<dbReference type="PROSITE" id="PS00237">
    <property type="entry name" value="G_PROTEIN_RECEP_F1_1"/>
    <property type="match status" value="1"/>
</dbReference>
<evidence type="ECO:0000256" key="6">
    <source>
        <dbReference type="ARBA" id="ARBA00023136"/>
    </source>
</evidence>
<evidence type="ECO:0000313" key="14">
    <source>
        <dbReference type="Proteomes" id="UP001164746"/>
    </source>
</evidence>
<evidence type="ECO:0000256" key="11">
    <source>
        <dbReference type="SAM" id="Phobius"/>
    </source>
</evidence>
<feature type="compositionally biased region" description="Basic residues" evidence="10">
    <location>
        <begin position="314"/>
        <end position="324"/>
    </location>
</feature>
<evidence type="ECO:0000313" key="13">
    <source>
        <dbReference type="EMBL" id="WAR04929.1"/>
    </source>
</evidence>
<dbReference type="InterPro" id="IPR017452">
    <property type="entry name" value="GPCR_Rhodpsn_7TM"/>
</dbReference>
<keyword evidence="14" id="KW-1185">Reference proteome</keyword>
<evidence type="ECO:0000259" key="12">
    <source>
        <dbReference type="PROSITE" id="PS50262"/>
    </source>
</evidence>
<feature type="transmembrane region" description="Helical" evidence="11">
    <location>
        <begin position="195"/>
        <end position="218"/>
    </location>
</feature>
<comment type="similarity">
    <text evidence="9">Belongs to the G-protein coupled receptor 1 family.</text>
</comment>
<feature type="transmembrane region" description="Helical" evidence="11">
    <location>
        <begin position="373"/>
        <end position="392"/>
    </location>
</feature>
<name>A0ABY7E6Z6_MYAAR</name>
<keyword evidence="5 9" id="KW-0297">G-protein coupled receptor</keyword>
<evidence type="ECO:0000256" key="7">
    <source>
        <dbReference type="ARBA" id="ARBA00023170"/>
    </source>
</evidence>
<feature type="transmembrane region" description="Helical" evidence="11">
    <location>
        <begin position="73"/>
        <end position="94"/>
    </location>
</feature>
<evidence type="ECO:0000256" key="8">
    <source>
        <dbReference type="ARBA" id="ARBA00023224"/>
    </source>
</evidence>
<keyword evidence="8 9" id="KW-0807">Transducer</keyword>
<protein>
    <submittedName>
        <fullName evidence="13">ADA2C-like protein</fullName>
    </submittedName>
</protein>
<dbReference type="Pfam" id="PF00001">
    <property type="entry name" value="7tm_1"/>
    <property type="match status" value="1"/>
</dbReference>
<organism evidence="13 14">
    <name type="scientific">Mya arenaria</name>
    <name type="common">Soft-shell clam</name>
    <dbReference type="NCBI Taxonomy" id="6604"/>
    <lineage>
        <taxon>Eukaryota</taxon>
        <taxon>Metazoa</taxon>
        <taxon>Spiralia</taxon>
        <taxon>Lophotrochozoa</taxon>
        <taxon>Mollusca</taxon>
        <taxon>Bivalvia</taxon>
        <taxon>Autobranchia</taxon>
        <taxon>Heteroconchia</taxon>
        <taxon>Euheterodonta</taxon>
        <taxon>Imparidentia</taxon>
        <taxon>Neoheterodontei</taxon>
        <taxon>Myida</taxon>
        <taxon>Myoidea</taxon>
        <taxon>Myidae</taxon>
        <taxon>Mya</taxon>
    </lineage>
</organism>
<keyword evidence="4 11" id="KW-1133">Transmembrane helix</keyword>
<reference evidence="13" key="1">
    <citation type="submission" date="2022-11" db="EMBL/GenBank/DDBJ databases">
        <title>Centuries of genome instability and evolution in soft-shell clam transmissible cancer (bioRxiv).</title>
        <authorList>
            <person name="Hart S.F.M."/>
            <person name="Yonemitsu M.A."/>
            <person name="Giersch R.M."/>
            <person name="Beal B.F."/>
            <person name="Arriagada G."/>
            <person name="Davis B.W."/>
            <person name="Ostrander E.A."/>
            <person name="Goff S.P."/>
            <person name="Metzger M.J."/>
        </authorList>
    </citation>
    <scope>NUCLEOTIDE SEQUENCE</scope>
    <source>
        <strain evidence="13">MELC-2E11</strain>
        <tissue evidence="13">Siphon/mantle</tissue>
    </source>
</reference>
<dbReference type="PANTHER" id="PTHR24248">
    <property type="entry name" value="ADRENERGIC RECEPTOR-RELATED G-PROTEIN COUPLED RECEPTOR"/>
    <property type="match status" value="1"/>
</dbReference>
<dbReference type="SUPFAM" id="SSF81321">
    <property type="entry name" value="Family A G protein-coupled receptor-like"/>
    <property type="match status" value="1"/>
</dbReference>
<gene>
    <name evidence="13" type="ORF">MAR_020298</name>
</gene>
<feature type="transmembrane region" description="Helical" evidence="11">
    <location>
        <begin position="334"/>
        <end position="353"/>
    </location>
</feature>
<comment type="subcellular location">
    <subcellularLocation>
        <location evidence="1">Cell membrane</location>
        <topology evidence="1">Multi-pass membrane protein</topology>
    </subcellularLocation>
</comment>
<keyword evidence="2" id="KW-1003">Cell membrane</keyword>
<feature type="transmembrane region" description="Helical" evidence="11">
    <location>
        <begin position="39"/>
        <end position="61"/>
    </location>
</feature>
<evidence type="ECO:0000256" key="9">
    <source>
        <dbReference type="RuleBase" id="RU000688"/>
    </source>
</evidence>
<evidence type="ECO:0000256" key="2">
    <source>
        <dbReference type="ARBA" id="ARBA00022475"/>
    </source>
</evidence>
<evidence type="ECO:0000256" key="10">
    <source>
        <dbReference type="SAM" id="MobiDB-lite"/>
    </source>
</evidence>
<evidence type="ECO:0000256" key="1">
    <source>
        <dbReference type="ARBA" id="ARBA00004651"/>
    </source>
</evidence>
<dbReference type="InterPro" id="IPR000276">
    <property type="entry name" value="GPCR_Rhodpsn"/>
</dbReference>
<keyword evidence="7 9" id="KW-0675">Receptor</keyword>
<evidence type="ECO:0000256" key="4">
    <source>
        <dbReference type="ARBA" id="ARBA00022989"/>
    </source>
</evidence>
<dbReference type="Proteomes" id="UP001164746">
    <property type="component" value="Chromosome 5"/>
</dbReference>
<dbReference type="SMART" id="SM01381">
    <property type="entry name" value="7TM_GPCR_Srsx"/>
    <property type="match status" value="1"/>
</dbReference>
<feature type="domain" description="G-protein coupled receptors family 1 profile" evidence="12">
    <location>
        <begin position="55"/>
        <end position="389"/>
    </location>
</feature>
<feature type="transmembrane region" description="Helical" evidence="11">
    <location>
        <begin position="155"/>
        <end position="175"/>
    </location>
</feature>
<evidence type="ECO:0000256" key="5">
    <source>
        <dbReference type="ARBA" id="ARBA00023040"/>
    </source>
</evidence>
<dbReference type="PROSITE" id="PS50262">
    <property type="entry name" value="G_PROTEIN_RECEP_F1_2"/>
    <property type="match status" value="1"/>
</dbReference>
<keyword evidence="3 9" id="KW-0812">Transmembrane</keyword>
<feature type="region of interest" description="Disordered" evidence="10">
    <location>
        <begin position="299"/>
        <end position="326"/>
    </location>
</feature>
<feature type="transmembrane region" description="Helical" evidence="11">
    <location>
        <begin position="114"/>
        <end position="134"/>
    </location>
</feature>
<sequence length="412" mass="47693">MLCANNTTIICNNDTIAANFEDSTTQFVPLEFQATTKNVILAVVLTILDVVTIFGNLLVLLSFVIERRLLQPFNLYILNLAVTDFFVAITAMTFYTLDTLLGYWPFGRIMCGVWIYFDFAMTFASVFTLVAISVDRFWCVTWAIHYRTHNNRFRTAMVLVFIWFSVIAIWTPPFIGDRLQHNEDHFCIWEPSDNLEFVIFVAIVGHYIPCLMMVFLVMRRQATIFAANSQARTQTAVSTVKLTVNSAEHSERIGEPSGNSAILNEEGNRDHLRVEEISQGPYRSTETTQTGSHDQFQATSQFGGSAYGNERLPPRKTGRRKRQKERSNSRERRIFITLTYVLSSYLICWFPFYIAFDMYAWAPDLVPAEMYTFFFWVTYVNSTLNPFIYAYTSKEFRDAFIKVFKTLYKCKI</sequence>
<dbReference type="Gene3D" id="1.20.1070.10">
    <property type="entry name" value="Rhodopsin 7-helix transmembrane proteins"/>
    <property type="match status" value="1"/>
</dbReference>
<dbReference type="EMBL" id="CP111016">
    <property type="protein sequence ID" value="WAR04929.1"/>
    <property type="molecule type" value="Genomic_DNA"/>
</dbReference>
<dbReference type="CDD" id="cd14967">
    <property type="entry name" value="7tmA_amine_R-like"/>
    <property type="match status" value="1"/>
</dbReference>
<accession>A0ABY7E6Z6</accession>
<evidence type="ECO:0000256" key="3">
    <source>
        <dbReference type="ARBA" id="ARBA00022692"/>
    </source>
</evidence>
<proteinExistence type="inferred from homology"/>
<dbReference type="PRINTS" id="PR00237">
    <property type="entry name" value="GPCRRHODOPSN"/>
</dbReference>
<keyword evidence="6 11" id="KW-0472">Membrane</keyword>
<dbReference type="PANTHER" id="PTHR24248:SF120">
    <property type="entry name" value="G-PROTEIN COUPLED RECEPTORS FAMILY 1 PROFILE DOMAIN-CONTAINING PROTEIN"/>
    <property type="match status" value="1"/>
</dbReference>